<dbReference type="Pfam" id="PF00628">
    <property type="entry name" value="PHD"/>
    <property type="match status" value="1"/>
</dbReference>
<dbReference type="EMBL" id="JAOYFB010000019">
    <property type="protein sequence ID" value="KAK4017776.1"/>
    <property type="molecule type" value="Genomic_DNA"/>
</dbReference>
<name>A0ABQ9ZXZ9_9CRUS</name>
<dbReference type="Proteomes" id="UP001234178">
    <property type="component" value="Unassembled WGS sequence"/>
</dbReference>
<sequence>AAEKEAIKRNQNKMPFTFTLPNTKKKLATNIRAKKAAENVAVVGLSTDEPENEMQIIEVSQSEYDQILQSIEMESPDSITPVINEAQEELSTKVVSTGNSASQGAATKTVPVKSLPVKPATVKTVSAQITTAKTGLPKPISTELILTKPVATKIVATSNTIEIPRSCGLENISETSAPQELVANTVVTENFIPGVANISVPDKFLAAAMVEIPQGIGSELDTLQETSEIETSEQKSDKTDAAPENLAAKTVGTESVAPTNVAKNAAPVPFVRFVAAESIASVNVPPKSDEAISLAAKTDDPKDAVPKILSEKSIEPRTVATRSVATRTKSVNSIETETAEKKGAVKITKPRKEQEIAKESGHNEVCMAATCLESTTATAVNWVQCDECSKWFHYKCIGVKRVSRKKGFFAPYARSIDVAKPSKFSKLLVK</sequence>
<gene>
    <name evidence="5" type="ORF">OUZ56_033565</name>
</gene>
<evidence type="ECO:0000256" key="2">
    <source>
        <dbReference type="ARBA" id="ARBA00022771"/>
    </source>
</evidence>
<feature type="domain" description="PHD-type" evidence="4">
    <location>
        <begin position="371"/>
        <end position="402"/>
    </location>
</feature>
<reference evidence="5 6" key="1">
    <citation type="journal article" date="2023" name="Nucleic Acids Res.">
        <title>The hologenome of Daphnia magna reveals possible DNA methylation and microbiome-mediated evolution of the host genome.</title>
        <authorList>
            <person name="Chaturvedi A."/>
            <person name="Li X."/>
            <person name="Dhandapani V."/>
            <person name="Marshall H."/>
            <person name="Kissane S."/>
            <person name="Cuenca-Cambronero M."/>
            <person name="Asole G."/>
            <person name="Calvet F."/>
            <person name="Ruiz-Romero M."/>
            <person name="Marangio P."/>
            <person name="Guigo R."/>
            <person name="Rago D."/>
            <person name="Mirbahai L."/>
            <person name="Eastwood N."/>
            <person name="Colbourne J.K."/>
            <person name="Zhou J."/>
            <person name="Mallon E."/>
            <person name="Orsini L."/>
        </authorList>
    </citation>
    <scope>NUCLEOTIDE SEQUENCE [LARGE SCALE GENOMIC DNA]</scope>
    <source>
        <strain evidence="5">LRV0_1</strain>
    </source>
</reference>
<dbReference type="SUPFAM" id="SSF57903">
    <property type="entry name" value="FYVE/PHD zinc finger"/>
    <property type="match status" value="1"/>
</dbReference>
<keyword evidence="1" id="KW-0479">Metal-binding</keyword>
<evidence type="ECO:0000313" key="5">
    <source>
        <dbReference type="EMBL" id="KAK4017776.1"/>
    </source>
</evidence>
<evidence type="ECO:0000256" key="3">
    <source>
        <dbReference type="ARBA" id="ARBA00022833"/>
    </source>
</evidence>
<accession>A0ABQ9ZXZ9</accession>
<keyword evidence="6" id="KW-1185">Reference proteome</keyword>
<evidence type="ECO:0000256" key="1">
    <source>
        <dbReference type="ARBA" id="ARBA00022723"/>
    </source>
</evidence>
<keyword evidence="2" id="KW-0863">Zinc-finger</keyword>
<dbReference type="Gene3D" id="3.30.40.10">
    <property type="entry name" value="Zinc/RING finger domain, C3HC4 (zinc finger)"/>
    <property type="match status" value="1"/>
</dbReference>
<protein>
    <recommendedName>
        <fullName evidence="4">PHD-type domain-containing protein</fullName>
    </recommendedName>
</protein>
<proteinExistence type="predicted"/>
<comment type="caution">
    <text evidence="5">The sequence shown here is derived from an EMBL/GenBank/DDBJ whole genome shotgun (WGS) entry which is preliminary data.</text>
</comment>
<dbReference type="InterPro" id="IPR013083">
    <property type="entry name" value="Znf_RING/FYVE/PHD"/>
</dbReference>
<evidence type="ECO:0000259" key="4">
    <source>
        <dbReference type="Pfam" id="PF00628"/>
    </source>
</evidence>
<evidence type="ECO:0000313" key="6">
    <source>
        <dbReference type="Proteomes" id="UP001234178"/>
    </source>
</evidence>
<keyword evidence="3" id="KW-0862">Zinc</keyword>
<feature type="non-terminal residue" evidence="5">
    <location>
        <position position="1"/>
    </location>
</feature>
<dbReference type="InterPro" id="IPR019787">
    <property type="entry name" value="Znf_PHD-finger"/>
</dbReference>
<organism evidence="5 6">
    <name type="scientific">Daphnia magna</name>
    <dbReference type="NCBI Taxonomy" id="35525"/>
    <lineage>
        <taxon>Eukaryota</taxon>
        <taxon>Metazoa</taxon>
        <taxon>Ecdysozoa</taxon>
        <taxon>Arthropoda</taxon>
        <taxon>Crustacea</taxon>
        <taxon>Branchiopoda</taxon>
        <taxon>Diplostraca</taxon>
        <taxon>Cladocera</taxon>
        <taxon>Anomopoda</taxon>
        <taxon>Daphniidae</taxon>
        <taxon>Daphnia</taxon>
    </lineage>
</organism>
<dbReference type="InterPro" id="IPR011011">
    <property type="entry name" value="Znf_FYVE_PHD"/>
</dbReference>